<accession>A0ABX0BJR8</accession>
<dbReference type="InterPro" id="IPR050430">
    <property type="entry name" value="Peptidase_S1"/>
</dbReference>
<keyword evidence="4" id="KW-0732">Signal</keyword>
<organism evidence="6 8">
    <name type="scientific">Amycolatopsis rubida</name>
    <dbReference type="NCBI Taxonomy" id="112413"/>
    <lineage>
        <taxon>Bacteria</taxon>
        <taxon>Bacillati</taxon>
        <taxon>Actinomycetota</taxon>
        <taxon>Actinomycetes</taxon>
        <taxon>Pseudonocardiales</taxon>
        <taxon>Pseudonocardiaceae</taxon>
        <taxon>Amycolatopsis</taxon>
    </lineage>
</organism>
<evidence type="ECO:0000256" key="2">
    <source>
        <dbReference type="ARBA" id="ARBA00023157"/>
    </source>
</evidence>
<dbReference type="InterPro" id="IPR001254">
    <property type="entry name" value="Trypsin_dom"/>
</dbReference>
<evidence type="ECO:0000313" key="7">
    <source>
        <dbReference type="EMBL" id="NEC60113.1"/>
    </source>
</evidence>
<feature type="chain" id="PRO_5045033892" evidence="4">
    <location>
        <begin position="22"/>
        <end position="284"/>
    </location>
</feature>
<dbReference type="PANTHER" id="PTHR24276:SF94">
    <property type="entry name" value="AT20289P-RELATED"/>
    <property type="match status" value="1"/>
</dbReference>
<dbReference type="EMBL" id="JAAGNC010000169">
    <property type="protein sequence ID" value="NEC60113.1"/>
    <property type="molecule type" value="Genomic_DNA"/>
</dbReference>
<evidence type="ECO:0000256" key="1">
    <source>
        <dbReference type="ARBA" id="ARBA00007664"/>
    </source>
</evidence>
<dbReference type="SUPFAM" id="SSF50494">
    <property type="entry name" value="Trypsin-like serine proteases"/>
    <property type="match status" value="1"/>
</dbReference>
<dbReference type="EMBL" id="JAAGNC010000056">
    <property type="protein sequence ID" value="NEC55486.1"/>
    <property type="molecule type" value="Genomic_DNA"/>
</dbReference>
<keyword evidence="8" id="KW-1185">Reference proteome</keyword>
<comment type="caution">
    <text evidence="6">The sequence shown here is derived from an EMBL/GenBank/DDBJ whole genome shotgun (WGS) entry which is preliminary data.</text>
</comment>
<dbReference type="Proteomes" id="UP000470404">
    <property type="component" value="Unassembled WGS sequence"/>
</dbReference>
<evidence type="ECO:0000313" key="6">
    <source>
        <dbReference type="EMBL" id="NEC55486.1"/>
    </source>
</evidence>
<protein>
    <submittedName>
        <fullName evidence="6">Trypsin-like serine protease</fullName>
    </submittedName>
</protein>
<dbReference type="PROSITE" id="PS50240">
    <property type="entry name" value="TRYPSIN_DOM"/>
    <property type="match status" value="1"/>
</dbReference>
<dbReference type="Pfam" id="PF00089">
    <property type="entry name" value="Trypsin"/>
    <property type="match status" value="1"/>
</dbReference>
<evidence type="ECO:0000256" key="3">
    <source>
        <dbReference type="SAM" id="MobiDB-lite"/>
    </source>
</evidence>
<feature type="compositionally biased region" description="Polar residues" evidence="3">
    <location>
        <begin position="166"/>
        <end position="176"/>
    </location>
</feature>
<dbReference type="SMART" id="SM00020">
    <property type="entry name" value="Tryp_SPc"/>
    <property type="match status" value="1"/>
</dbReference>
<sequence>MRSRTLLAATSAALAAGAVLAAPPAAADPVGDGTPGASARLIGGQPAPASVTWTAALMYDAPSHGVYDQTTCASAVVTGRWVITAAQCVADLGIPGEIPARDKTFHVRAGLDRTAGGATANVTGTYINPHWTGEVHPPDETGDIVLLRLDKRLDVQTVPIAHASPQPGQTVTTYSWGSDEPGPRTNPDDLPRMLQQLDLTVLPKQQCADAGISRGEFCTSHAHYTGPAYGDAGGPAIAYDRQGRPRLVGIDSRGGSSVPGESNSAFTDVRYYETWIHETMVKNP</sequence>
<dbReference type="PANTHER" id="PTHR24276">
    <property type="entry name" value="POLYSERASE-RELATED"/>
    <property type="match status" value="1"/>
</dbReference>
<dbReference type="PRINTS" id="PR00722">
    <property type="entry name" value="CHYMOTRYPSIN"/>
</dbReference>
<dbReference type="InterPro" id="IPR001314">
    <property type="entry name" value="Peptidase_S1A"/>
</dbReference>
<proteinExistence type="inferred from homology"/>
<feature type="signal peptide" evidence="4">
    <location>
        <begin position="1"/>
        <end position="21"/>
    </location>
</feature>
<keyword evidence="2" id="KW-1015">Disulfide bond</keyword>
<evidence type="ECO:0000259" key="5">
    <source>
        <dbReference type="PROSITE" id="PS50240"/>
    </source>
</evidence>
<name>A0ABX0BJR8_9PSEU</name>
<evidence type="ECO:0000313" key="8">
    <source>
        <dbReference type="Proteomes" id="UP000470404"/>
    </source>
</evidence>
<dbReference type="Gene3D" id="2.40.10.10">
    <property type="entry name" value="Trypsin-like serine proteases"/>
    <property type="match status" value="1"/>
</dbReference>
<gene>
    <name evidence="6" type="ORF">G3I59_07710</name>
    <name evidence="7" type="ORF">G3I59_32150</name>
</gene>
<feature type="region of interest" description="Disordered" evidence="3">
    <location>
        <begin position="162"/>
        <end position="187"/>
    </location>
</feature>
<dbReference type="InterPro" id="IPR043504">
    <property type="entry name" value="Peptidase_S1_PA_chymotrypsin"/>
</dbReference>
<comment type="similarity">
    <text evidence="1">Belongs to the peptidase S1 family.</text>
</comment>
<reference evidence="6 8" key="1">
    <citation type="submission" date="2020-01" db="EMBL/GenBank/DDBJ databases">
        <title>Insect and environment-associated Actinomycetes.</title>
        <authorList>
            <person name="Currrie C."/>
            <person name="Chevrette M."/>
            <person name="Carlson C."/>
            <person name="Stubbendieck R."/>
            <person name="Wendt-Pienkowski E."/>
        </authorList>
    </citation>
    <scope>NUCLEOTIDE SEQUENCE [LARGE SCALE GENOMIC DNA]</scope>
    <source>
        <strain evidence="6 8">SID8386</strain>
    </source>
</reference>
<feature type="domain" description="Peptidase S1" evidence="5">
    <location>
        <begin position="41"/>
        <end position="281"/>
    </location>
</feature>
<dbReference type="RefSeq" id="WP_157904934.1">
    <property type="nucleotide sequence ID" value="NZ_JAAGNC010000056.1"/>
</dbReference>
<evidence type="ECO:0000256" key="4">
    <source>
        <dbReference type="SAM" id="SignalP"/>
    </source>
</evidence>
<dbReference type="InterPro" id="IPR009003">
    <property type="entry name" value="Peptidase_S1_PA"/>
</dbReference>